<feature type="domain" description="EGF-like" evidence="22">
    <location>
        <begin position="942"/>
        <end position="982"/>
    </location>
</feature>
<keyword evidence="5" id="KW-0597">Phosphoprotein</keyword>
<dbReference type="InterPro" id="IPR036773">
    <property type="entry name" value="TB_dom_sf"/>
</dbReference>
<evidence type="ECO:0000256" key="2">
    <source>
        <dbReference type="ARBA" id="ARBA00022525"/>
    </source>
</evidence>
<feature type="domain" description="TB" evidence="23">
    <location>
        <begin position="599"/>
        <end position="651"/>
    </location>
</feature>
<reference evidence="24" key="2">
    <citation type="submission" date="2025-08" db="UniProtKB">
        <authorList>
            <consortium name="Ensembl"/>
        </authorList>
    </citation>
    <scope>IDENTIFICATION</scope>
</reference>
<feature type="domain" description="EGF-like" evidence="22">
    <location>
        <begin position="776"/>
        <end position="813"/>
    </location>
</feature>
<evidence type="ECO:0000256" key="18">
    <source>
        <dbReference type="ARBA" id="ARBA00075443"/>
    </source>
</evidence>
<evidence type="ECO:0000256" key="12">
    <source>
        <dbReference type="ARBA" id="ARBA00038081"/>
    </source>
</evidence>
<dbReference type="InterPro" id="IPR000742">
    <property type="entry name" value="EGF"/>
</dbReference>
<feature type="domain" description="EGF-like" evidence="22">
    <location>
        <begin position="1152"/>
        <end position="1194"/>
    </location>
</feature>
<evidence type="ECO:0000256" key="16">
    <source>
        <dbReference type="ARBA" id="ARBA00072992"/>
    </source>
</evidence>
<dbReference type="FunFam" id="2.10.25.10:FF:000005">
    <property type="entry name" value="Fibrillin 2"/>
    <property type="match status" value="2"/>
</dbReference>
<evidence type="ECO:0000256" key="15">
    <source>
        <dbReference type="ARBA" id="ARBA00064273"/>
    </source>
</evidence>
<dbReference type="CDD" id="cd00054">
    <property type="entry name" value="EGF_CA"/>
    <property type="match status" value="10"/>
</dbReference>
<dbReference type="GO" id="GO:0005509">
    <property type="term" value="F:calcium ion binding"/>
    <property type="evidence" value="ECO:0007669"/>
    <property type="project" value="InterPro"/>
</dbReference>
<dbReference type="FunFam" id="3.90.290.10:FF:000001">
    <property type="entry name" value="Latent-transforming growth factor beta-binding protein 3 isoform 1"/>
    <property type="match status" value="1"/>
</dbReference>
<evidence type="ECO:0000256" key="9">
    <source>
        <dbReference type="ARBA" id="ARBA00023180"/>
    </source>
</evidence>
<dbReference type="InterPro" id="IPR009030">
    <property type="entry name" value="Growth_fac_rcpt_cys_sf"/>
</dbReference>
<dbReference type="Pfam" id="PF00683">
    <property type="entry name" value="TB"/>
    <property type="match status" value="4"/>
</dbReference>
<evidence type="ECO:0000313" key="24">
    <source>
        <dbReference type="Ensembl" id="ENSDCDP00010062744.1"/>
    </source>
</evidence>
<dbReference type="SUPFAM" id="SSF57581">
    <property type="entry name" value="TB module/8-cys domain"/>
    <property type="match status" value="4"/>
</dbReference>
<dbReference type="Pfam" id="PF07645">
    <property type="entry name" value="EGF_CA"/>
    <property type="match status" value="15"/>
</dbReference>
<evidence type="ECO:0000256" key="8">
    <source>
        <dbReference type="ARBA" id="ARBA00023157"/>
    </source>
</evidence>
<feature type="disulfide bond" evidence="19">
    <location>
        <begin position="144"/>
        <end position="153"/>
    </location>
</feature>
<comment type="subunit">
    <text evidence="14">Interacts with TGFB1; associates via disulfide bonds with the Latency-associated peptide chain (LAP) regulatory chain of TGFB1, leading to regulate activation of TGF-beta-1. LTBP1 does not bind directly to TGF-beta-1, the active chain of TGFB1. Interacts (via C-terminal domain) with FBN1 (via N-terminal domain). Interacts with FBN2. Interacts with ADAMTSL2. Interacts with EFEMP2.</text>
</comment>
<dbReference type="PROSITE" id="PS00022">
    <property type="entry name" value="EGF_1"/>
    <property type="match status" value="2"/>
</dbReference>
<dbReference type="FunFam" id="2.10.25.10:FF:000056">
    <property type="entry name" value="Latent-transforming growth factor beta-binding protein 3 isoform 2"/>
    <property type="match status" value="1"/>
</dbReference>
<comment type="subcellular location">
    <subcellularLocation>
        <location evidence="1">Secreted</location>
        <location evidence="1">Extracellular space</location>
        <location evidence="1">Extracellular matrix</location>
    </subcellularLocation>
</comment>
<dbReference type="FunFam" id="2.10.25.10:FF:000038">
    <property type="entry name" value="Fibrillin 2"/>
    <property type="match status" value="1"/>
</dbReference>
<feature type="domain" description="EGF-like" evidence="22">
    <location>
        <begin position="1067"/>
        <end position="1107"/>
    </location>
</feature>
<feature type="disulfide bond" evidence="19">
    <location>
        <begin position="336"/>
        <end position="346"/>
    </location>
</feature>
<comment type="subunit">
    <text evidence="15">Forms part of the large latent transforming growth factor beta precursor complex; removal is essential for activation of complex. Interacts with LTBP1 and TGFB1. Interacts with EFEMP2; this interaction promotes fibrillar deposition of EFEMP2.</text>
</comment>
<dbReference type="InterPro" id="IPR001881">
    <property type="entry name" value="EGF-like_Ca-bd_dom"/>
</dbReference>
<dbReference type="RefSeq" id="XP_028844470.1">
    <property type="nucleotide sequence ID" value="XM_028988637.1"/>
</dbReference>
<evidence type="ECO:0000256" key="17">
    <source>
        <dbReference type="ARBA" id="ARBA00072995"/>
    </source>
</evidence>
<evidence type="ECO:0000256" key="3">
    <source>
        <dbReference type="ARBA" id="ARBA00022530"/>
    </source>
</evidence>
<dbReference type="Ensembl" id="ENSDCDT00010073545.1">
    <property type="protein sequence ID" value="ENSDCDP00010062744.1"/>
    <property type="gene ID" value="ENSDCDG00010034318.1"/>
</dbReference>
<dbReference type="PROSITE" id="PS50026">
    <property type="entry name" value="EGF_3"/>
    <property type="match status" value="12"/>
</dbReference>
<keyword evidence="9" id="KW-0325">Glycoprotein</keyword>
<dbReference type="InterPro" id="IPR018097">
    <property type="entry name" value="EGF_Ca-bd_CS"/>
</dbReference>
<keyword evidence="4 19" id="KW-0245">EGF-like domain</keyword>
<dbReference type="FunFam" id="2.10.25.10:FF:000019">
    <property type="entry name" value="latent-transforming growth factor beta-binding protein 1 isoform X2"/>
    <property type="match status" value="2"/>
</dbReference>
<dbReference type="PROSITE" id="PS00010">
    <property type="entry name" value="ASX_HYDROXYL"/>
    <property type="match status" value="10"/>
</dbReference>
<gene>
    <name evidence="24" type="primary">LTBP1</name>
</gene>
<evidence type="ECO:0000256" key="14">
    <source>
        <dbReference type="ARBA" id="ARBA00062844"/>
    </source>
</evidence>
<dbReference type="PANTHER" id="PTHR24039:SF48">
    <property type="entry name" value="FIBRILLIN-2 ISOFORM X1-RELATED"/>
    <property type="match status" value="1"/>
</dbReference>
<keyword evidence="8 19" id="KW-1015">Disulfide bond</keyword>
<dbReference type="PROSITE" id="PS51364">
    <property type="entry name" value="TB"/>
    <property type="match status" value="4"/>
</dbReference>
<evidence type="ECO:0000256" key="21">
    <source>
        <dbReference type="SAM" id="SignalP"/>
    </source>
</evidence>
<feature type="domain" description="EGF-like" evidence="22">
    <location>
        <begin position="548"/>
        <end position="584"/>
    </location>
</feature>
<dbReference type="FunFam" id="3.90.290.10:FF:000002">
    <property type="entry name" value="Latent-transforming growth factor beta-binding protein 3 isoform 1"/>
    <property type="match status" value="1"/>
</dbReference>
<evidence type="ECO:0000256" key="19">
    <source>
        <dbReference type="PROSITE-ProRule" id="PRU00076"/>
    </source>
</evidence>
<comment type="similarity">
    <text evidence="12">Belongs to the LTBP family.</text>
</comment>
<feature type="compositionally biased region" description="Polar residues" evidence="20">
    <location>
        <begin position="423"/>
        <end position="434"/>
    </location>
</feature>
<evidence type="ECO:0000256" key="20">
    <source>
        <dbReference type="SAM" id="MobiDB-lite"/>
    </source>
</evidence>
<keyword evidence="11" id="KW-0379">Hydroxylation</keyword>
<feature type="domain" description="TB" evidence="23">
    <location>
        <begin position="1248"/>
        <end position="1302"/>
    </location>
</feature>
<evidence type="ECO:0000256" key="6">
    <source>
        <dbReference type="ARBA" id="ARBA00022729"/>
    </source>
</evidence>
<feature type="domain" description="TB" evidence="23">
    <location>
        <begin position="1420"/>
        <end position="1472"/>
    </location>
</feature>
<feature type="domain" description="EGF-like" evidence="22">
    <location>
        <begin position="332"/>
        <end position="364"/>
    </location>
</feature>
<dbReference type="FunFam" id="2.10.25.10:FF:000017">
    <property type="entry name" value="latent-transforming growth factor beta-binding protein 4 isoform X1"/>
    <property type="match status" value="1"/>
</dbReference>
<dbReference type="FunFam" id="2.10.25.10:FF:000205">
    <property type="entry name" value="latent-transforming growth factor beta-binding protein 1 isoform X1"/>
    <property type="match status" value="1"/>
</dbReference>
<dbReference type="SMART" id="SM00181">
    <property type="entry name" value="EGF"/>
    <property type="match status" value="18"/>
</dbReference>
<evidence type="ECO:0000256" key="5">
    <source>
        <dbReference type="ARBA" id="ARBA00022553"/>
    </source>
</evidence>
<evidence type="ECO:0000256" key="13">
    <source>
        <dbReference type="ARBA" id="ARBA00059743"/>
    </source>
</evidence>
<dbReference type="PROSITE" id="PS01187">
    <property type="entry name" value="EGF_CA"/>
    <property type="match status" value="8"/>
</dbReference>
<evidence type="ECO:0000256" key="11">
    <source>
        <dbReference type="ARBA" id="ARBA00023278"/>
    </source>
</evidence>
<keyword evidence="2" id="KW-0964">Secreted</keyword>
<evidence type="ECO:0000256" key="4">
    <source>
        <dbReference type="ARBA" id="ARBA00022536"/>
    </source>
</evidence>
<feature type="disulfide bond" evidence="19">
    <location>
        <begin position="354"/>
        <end position="363"/>
    </location>
</feature>
<dbReference type="GO" id="GO:0071944">
    <property type="term" value="C:cell periphery"/>
    <property type="evidence" value="ECO:0007669"/>
    <property type="project" value="UniProtKB-ARBA"/>
</dbReference>
<feature type="domain" description="EGF-like" evidence="22">
    <location>
        <begin position="1574"/>
        <end position="1618"/>
    </location>
</feature>
<organism evidence="24 25">
    <name type="scientific">Denticeps clupeoides</name>
    <name type="common">denticle herring</name>
    <dbReference type="NCBI Taxonomy" id="299321"/>
    <lineage>
        <taxon>Eukaryota</taxon>
        <taxon>Metazoa</taxon>
        <taxon>Chordata</taxon>
        <taxon>Craniata</taxon>
        <taxon>Vertebrata</taxon>
        <taxon>Euteleostomi</taxon>
        <taxon>Actinopterygii</taxon>
        <taxon>Neopterygii</taxon>
        <taxon>Teleostei</taxon>
        <taxon>Clupei</taxon>
        <taxon>Clupeiformes</taxon>
        <taxon>Denticipitoidei</taxon>
        <taxon>Denticipitidae</taxon>
        <taxon>Denticeps</taxon>
    </lineage>
</organism>
<evidence type="ECO:0000256" key="1">
    <source>
        <dbReference type="ARBA" id="ARBA00004498"/>
    </source>
</evidence>
<dbReference type="GeneTree" id="ENSGT00940000155823"/>
<name>A0AAY4F0G3_9TELE</name>
<dbReference type="Proteomes" id="UP000694580">
    <property type="component" value="Chromosome 8"/>
</dbReference>
<feature type="domain" description="EGF-like" evidence="22">
    <location>
        <begin position="1025"/>
        <end position="1066"/>
    </location>
</feature>
<dbReference type="InterPro" id="IPR049883">
    <property type="entry name" value="NOTCH1_EGF-like"/>
</dbReference>
<dbReference type="FunFam" id="2.10.25.10:FF:000014">
    <property type="entry name" value="Latent-transforming growth factor beta-binding protein 3"/>
    <property type="match status" value="1"/>
</dbReference>
<dbReference type="FunFam" id="2.10.25.10:FF:000002">
    <property type="entry name" value="Latent-transforming growth factor beta-binding protein 3"/>
    <property type="match status" value="2"/>
</dbReference>
<protein>
    <recommendedName>
        <fullName evidence="16">Latent-transforming growth factor beta-binding protein 1</fullName>
    </recommendedName>
    <alternativeName>
        <fullName evidence="17">Latent-transforming growth factor beta-binding protein 4</fullName>
    </alternativeName>
    <alternativeName>
        <fullName evidence="18">Transforming growth factor beta-1-binding protein 1</fullName>
    </alternativeName>
</protein>
<dbReference type="Gene3D" id="3.90.290.10">
    <property type="entry name" value="TGF-beta binding (TB) domain"/>
    <property type="match status" value="4"/>
</dbReference>
<feature type="domain" description="TB" evidence="23">
    <location>
        <begin position="478"/>
        <end position="523"/>
    </location>
</feature>
<keyword evidence="10" id="KW-0340">Growth factor binding</keyword>
<sequence>MDMARLGWNFLLPALLLFSPVPVASDQGGFRRLYVLQPGPGGSDRVRVSSISSAQPHAYSLELTAGFGGQVRTRRTGGQASPNLPSLPVRQEAPFARPAGVNVCGGQCCHGWSVAPGSQRCTRPNCLPQCQNGGMCLRPQHCVCKPGSKGKTCEQKTLPGSSSPAMPGNGHTNGRTAVHTVLPQRPIPQQAFPQAHVPAPLPGSSMSQMTLTMKQSPQLIRPQPFQQQVLQPVSMTVQQAQSQKFVLKPKFYPTQMHRVGPQPDRPIPLSVGHSPLHVGNHTGRIKVVFTPTICKVTCTGGRCHNNCEKGNTTTIISENGHATDTLTAPNFRVVVCHLPCINGGKCSARDKCQCPPNFTGKFCQMAVQNGNHRQQTSVSQVHSTHTLPLTFSNGQNQVQFSPNFVNIHVKHPPEASVQIHQVSQLDSSGQKVQGSHSGHYTTHHTSESSQKTGQSVIYPNQQTYIYYQQPVTSKSQLGRCFQETTGTPCGKAFPGLSKQEDCCGTVGTSWGFHKCQKCPAKPSIPLMGTRDQTECPQGYKKVDNSCQDINECLIQGVCPNGDCMNTHGSYRCICRPGFMPDSSLTGCIPNTPAPPEEKGSCFRLVGMGKQCLHPVSTQLSKQLCCCSVGKAWGPRCDKCPLPGTAAFKEICPGGMGYHVTGPIKPKPINRPTYQEPVLPPLPLPTAHRPVEALSVTERQLPDLPVVTAAPEQELVIHGDNSRSVFEPGQPQLSPGVSSVRMELAFPEVVEKTSPPMPVEILPSSAGQGIAPTQLAEVDECQLSPEICGPGVCYNQEEGYTCVCDDGYQLDREQATCVDVDECAKRPLPCSGGRCRNTLGSFRCVCQHGFQTDKEGTSCVDVNECLNPGVCSDGGFCVNTQGSFTCRYCQPGFKMSQSGECEDIDECLDRTVCPSALCSNTPGSYACEPCPLGFQGRDGQCLDVDECQDEQVCTRGHCQNAEGSFACVCDAGFKTSSDGQDCDDVDECEEVAAPCDALATCVNNMGSYACNCPEGFQQVEGIRCEDIDECDDPDVCGAHGKCVNEMGFFYCDCDRGFTYNEDNRTCTDVDECLEGTVCVSGTCVNTKGSFRCHCHRGYRLQAANHTCQDIDECRELGGSICGAWLCENTPGSYSCVVSCPPGHSRGPQGACMDVDECAQNGELCGSYGSCENMPGSFRCLCDPGFQPTPDDHYCEDVNECELLSGACGEAHCENVDGSFLCVCPEHNQEFNHMTGKCSTIPPASSVERKECYYNMNSEKLCENVLSRDVTFEECCCTVGAGWGDNCEVRPCPIPDTDQFAQMCPGGKGSVPNGDVFGVNFAYKDADECALFGPEICRGGFCHNTDRSYECYCKSGFNYDEARLECVDRDECLDKSVCEDAECLNTPGSYMCFCAPPMVLIDGRCVYPIPAAEVSVPAADEDVCWRVVMSRVTCSQPMEKKTTYTECCCQYGEAWGMNCAFCPMKNTGDYATLCNLPVRPTGRPYGRDSLVAAPEDMYDYEDHPDYKPRPAEHGLQTLPLYKEEDDQYDAFEGFRAEECGILNGCENGRCVRVQEGYTCECFDGYSLDMSRMACVDVNECSELNSRMSLCKNGKCINTPGSYKCVCLPGFIHSERPNYCVPKHQAAHTP</sequence>
<comment type="caution">
    <text evidence="19">Lacks conserved residue(s) required for the propagation of feature annotation.</text>
</comment>
<feature type="domain" description="EGF-like" evidence="22">
    <location>
        <begin position="818"/>
        <end position="859"/>
    </location>
</feature>
<feature type="chain" id="PRO_5044222259" description="Latent-transforming growth factor beta-binding protein 1" evidence="21">
    <location>
        <begin position="26"/>
        <end position="1627"/>
    </location>
</feature>
<dbReference type="PROSITE" id="PS01186">
    <property type="entry name" value="EGF_2"/>
    <property type="match status" value="7"/>
</dbReference>
<keyword evidence="3" id="KW-0272">Extracellular matrix</keyword>
<dbReference type="InterPro" id="IPR017878">
    <property type="entry name" value="TB_dom"/>
</dbReference>
<dbReference type="PANTHER" id="PTHR24039">
    <property type="entry name" value="FIBRILLIN-RELATED"/>
    <property type="match status" value="1"/>
</dbReference>
<feature type="signal peptide" evidence="21">
    <location>
        <begin position="1"/>
        <end position="25"/>
    </location>
</feature>
<evidence type="ECO:0000259" key="22">
    <source>
        <dbReference type="PROSITE" id="PS50026"/>
    </source>
</evidence>
<comment type="function">
    <text evidence="13">Key regulator of transforming growth factor beta (TGFB1, TGFB2 and TGFB3) that controls TGF-beta activation by maintaining it in a latent state during storage in extracellular space. Associates specifically via disulfide bonds with the Latency-associated peptide (LAP), which is the regulatory chain of TGF-beta, and regulates integrin-dependent activation of TGF-beta. Outcompeted by LRRC32/GARP for binding to LAP regulatory chain of TGF-beta.</text>
</comment>
<dbReference type="GO" id="GO:0030855">
    <property type="term" value="P:epithelial cell differentiation"/>
    <property type="evidence" value="ECO:0007669"/>
    <property type="project" value="UniProtKB-ARBA"/>
</dbReference>
<dbReference type="Gene3D" id="2.10.25.10">
    <property type="entry name" value="Laminin"/>
    <property type="match status" value="18"/>
</dbReference>
<dbReference type="SUPFAM" id="SSF57196">
    <property type="entry name" value="EGF/Laminin"/>
    <property type="match status" value="4"/>
</dbReference>
<evidence type="ECO:0000259" key="23">
    <source>
        <dbReference type="PROSITE" id="PS51364"/>
    </source>
</evidence>
<dbReference type="GO" id="GO:0019838">
    <property type="term" value="F:growth factor binding"/>
    <property type="evidence" value="ECO:0007669"/>
    <property type="project" value="UniProtKB-KW"/>
</dbReference>
<feature type="disulfide bond" evidence="19">
    <location>
        <begin position="126"/>
        <end position="136"/>
    </location>
</feature>
<keyword evidence="6 21" id="KW-0732">Signal</keyword>
<feature type="region of interest" description="Disordered" evidence="20">
    <location>
        <begin position="423"/>
        <end position="454"/>
    </location>
</feature>
<dbReference type="SMART" id="SM00179">
    <property type="entry name" value="EGF_CA"/>
    <property type="match status" value="16"/>
</dbReference>
<reference evidence="24" key="3">
    <citation type="submission" date="2025-09" db="UniProtKB">
        <authorList>
            <consortium name="Ensembl"/>
        </authorList>
    </citation>
    <scope>IDENTIFICATION</scope>
</reference>
<evidence type="ECO:0000256" key="10">
    <source>
        <dbReference type="ARBA" id="ARBA00023183"/>
    </source>
</evidence>
<feature type="domain" description="EGF-like" evidence="22">
    <location>
        <begin position="983"/>
        <end position="1024"/>
    </location>
</feature>
<evidence type="ECO:0000256" key="7">
    <source>
        <dbReference type="ARBA" id="ARBA00022737"/>
    </source>
</evidence>
<dbReference type="GeneID" id="114795411"/>
<proteinExistence type="inferred from homology"/>
<reference evidence="24 25" key="1">
    <citation type="submission" date="2020-06" db="EMBL/GenBank/DDBJ databases">
        <authorList>
            <consortium name="Wellcome Sanger Institute Data Sharing"/>
        </authorList>
    </citation>
    <scope>NUCLEOTIDE SEQUENCE [LARGE SCALE GENOMIC DNA]</scope>
</reference>
<keyword evidence="25" id="KW-1185">Reference proteome</keyword>
<feature type="domain" description="EGF-like" evidence="22">
    <location>
        <begin position="860"/>
        <end position="901"/>
    </location>
</feature>
<dbReference type="FunFam" id="2.10.25.10:FF:000046">
    <property type="entry name" value="Latent-transforming growth factor beta-binding protein 1 isoform x2"/>
    <property type="match status" value="1"/>
</dbReference>
<accession>A0AAY4F0G3</accession>
<dbReference type="InterPro" id="IPR000152">
    <property type="entry name" value="EGF-type_Asp/Asn_hydroxyl_site"/>
</dbReference>
<evidence type="ECO:0000313" key="25">
    <source>
        <dbReference type="Proteomes" id="UP000694580"/>
    </source>
</evidence>
<dbReference type="SUPFAM" id="SSF57184">
    <property type="entry name" value="Growth factor receptor domain"/>
    <property type="match status" value="5"/>
</dbReference>
<feature type="domain" description="EGF-like" evidence="22">
    <location>
        <begin position="122"/>
        <end position="154"/>
    </location>
</feature>
<keyword evidence="7" id="KW-0677">Repeat</keyword>